<reference evidence="1 2" key="1">
    <citation type="submission" date="2006-03" db="EMBL/GenBank/DDBJ databases">
        <title>Annotation of Plasmodium falciparum HB3.</title>
        <authorList>
            <consortium name="The Broad Institute Genome Sequencing Platform"/>
            <person name="Volkman S.K."/>
            <person name="Neafsey D.E."/>
            <person name="Dash A.P."/>
            <person name="Chitnis C.E."/>
            <person name="Hartl D.L."/>
            <person name="Young S.K."/>
            <person name="Zeng Q."/>
            <person name="Koehrsen M."/>
            <person name="Alvarado L."/>
            <person name="Berlin A."/>
            <person name="Borenstein D."/>
            <person name="Chapman S.B."/>
            <person name="Chen Z."/>
            <person name="Engels R."/>
            <person name="Freedman E."/>
            <person name="Gellesch M."/>
            <person name="Goldberg J."/>
            <person name="Griggs A."/>
            <person name="Gujja S."/>
            <person name="Heilman E.R."/>
            <person name="Heiman D.I."/>
            <person name="Howarth C."/>
            <person name="Jen D."/>
            <person name="Larson L."/>
            <person name="Mehta T."/>
            <person name="Neiman D."/>
            <person name="Park D."/>
            <person name="Pearson M."/>
            <person name="Roberts A."/>
            <person name="Saif S."/>
            <person name="Shea T."/>
            <person name="Shenoy N."/>
            <person name="Sisk P."/>
            <person name="Stolte C."/>
            <person name="Sykes S."/>
            <person name="Walk T."/>
            <person name="White J."/>
            <person name="Yandava C."/>
            <person name="Haas B."/>
            <person name="Henn M.R."/>
            <person name="Nusbaum C."/>
            <person name="Birren B."/>
        </authorList>
    </citation>
    <scope>NUCLEOTIDE SEQUENCE [LARGE SCALE GENOMIC DNA]</scope>
    <source>
        <strain evidence="1">HB3</strain>
    </source>
</reference>
<dbReference type="AlphaFoldDB" id="A0A0L7KJC0"/>
<evidence type="ECO:0000313" key="1">
    <source>
        <dbReference type="EMBL" id="KOB62999.1"/>
    </source>
</evidence>
<reference evidence="2" key="2">
    <citation type="submission" date="2006-03" db="EMBL/GenBank/DDBJ databases">
        <title>The genome sequence of the Plasmodium falciparum HB3.</title>
        <authorList>
            <consortium name="The Broad Institute Genome Sequencing Platform"/>
            <person name="Birren B."/>
            <person name="Lander E."/>
            <person name="Galagan J."/>
            <person name="Nusbaum C."/>
            <person name="Devon K."/>
            <person name="Henn M."/>
            <person name="Jaffe D."/>
            <person name="Butler J."/>
            <person name="Alvarez P."/>
            <person name="Gnerre S."/>
            <person name="Grabherr M."/>
            <person name="Kleber M."/>
            <person name="Mauceli E."/>
            <person name="Brockman W."/>
            <person name="MacCallum I.A."/>
            <person name="Rounsley S."/>
            <person name="Young S."/>
            <person name="LaButti K."/>
            <person name="Pushparaj V."/>
            <person name="DeCaprio D."/>
            <person name="Crawford M."/>
            <person name="Koehrsen M."/>
            <person name="Engels R."/>
            <person name="Montgomery P."/>
            <person name="Pearson M."/>
            <person name="Howarth C."/>
            <person name="Larson L."/>
            <person name="Luoma S."/>
            <person name="White J."/>
            <person name="Kodira C."/>
            <person name="Zeng Q."/>
            <person name="Oleary S."/>
            <person name="Yandava C."/>
            <person name="Alvarado L."/>
            <person name="Wirth D."/>
            <person name="Volkman S."/>
            <person name="Hartl D."/>
        </authorList>
    </citation>
    <scope>NUCLEOTIDE SEQUENCE [LARGE SCALE GENOMIC DNA]</scope>
</reference>
<feature type="non-terminal residue" evidence="1">
    <location>
        <position position="1"/>
    </location>
</feature>
<name>A0A0L7KJC0_PLAFX</name>
<dbReference type="Proteomes" id="UP000054289">
    <property type="component" value="Unassembled WGS sequence"/>
</dbReference>
<dbReference type="OrthoDB" id="371302at2759"/>
<proteinExistence type="predicted"/>
<organism evidence="1 2">
    <name type="scientific">Plasmodium falciparum (isolate HB3)</name>
    <dbReference type="NCBI Taxonomy" id="137071"/>
    <lineage>
        <taxon>Eukaryota</taxon>
        <taxon>Sar</taxon>
        <taxon>Alveolata</taxon>
        <taxon>Apicomplexa</taxon>
        <taxon>Aconoidasida</taxon>
        <taxon>Haemosporida</taxon>
        <taxon>Plasmodiidae</taxon>
        <taxon>Plasmodium</taxon>
        <taxon>Plasmodium (Laverania)</taxon>
    </lineage>
</organism>
<dbReference type="EMBL" id="CH672125">
    <property type="protein sequence ID" value="KOB62999.1"/>
    <property type="molecule type" value="Genomic_DNA"/>
</dbReference>
<gene>
    <name evidence="1" type="ORF">PFHG_04771</name>
</gene>
<protein>
    <submittedName>
        <fullName evidence="1">Uncharacterized protein</fullName>
    </submittedName>
</protein>
<evidence type="ECO:0000313" key="2">
    <source>
        <dbReference type="Proteomes" id="UP000054289"/>
    </source>
</evidence>
<dbReference type="KEGG" id="pfh:PFHG_04771"/>
<accession>A0A0L7KJC0</accession>
<sequence length="50" mass="6135">NIYNEDNSTNRPLNEEEQIDIALSKIYELEEQMKMFKEHNGKQNFKKYLR</sequence>